<name>A0AA96RG90_9BACL</name>
<dbReference type="KEGG" id="paun:MJA45_03145"/>
<reference evidence="1 2" key="1">
    <citation type="submission" date="2022-02" db="EMBL/GenBank/DDBJ databases">
        <title>Paenibacillus sp. MBLB1776 Whole Genome Shotgun Sequencing.</title>
        <authorList>
            <person name="Hwang C.Y."/>
            <person name="Cho E.-S."/>
            <person name="Seo M.-J."/>
        </authorList>
    </citation>
    <scope>NUCLEOTIDE SEQUENCE [LARGE SCALE GENOMIC DNA]</scope>
    <source>
        <strain evidence="1 2">MBLB1776</strain>
    </source>
</reference>
<keyword evidence="2" id="KW-1185">Reference proteome</keyword>
<organism evidence="1 2">
    <name type="scientific">Paenibacillus aurantius</name>
    <dbReference type="NCBI Taxonomy" id="2918900"/>
    <lineage>
        <taxon>Bacteria</taxon>
        <taxon>Bacillati</taxon>
        <taxon>Bacillota</taxon>
        <taxon>Bacilli</taxon>
        <taxon>Bacillales</taxon>
        <taxon>Paenibacillaceae</taxon>
        <taxon>Paenibacillus</taxon>
    </lineage>
</organism>
<dbReference type="Proteomes" id="UP001305702">
    <property type="component" value="Chromosome"/>
</dbReference>
<proteinExistence type="predicted"/>
<evidence type="ECO:0000313" key="2">
    <source>
        <dbReference type="Proteomes" id="UP001305702"/>
    </source>
</evidence>
<gene>
    <name evidence="1" type="ORF">MJA45_03145</name>
</gene>
<dbReference type="AlphaFoldDB" id="A0AA96RG90"/>
<sequence length="63" mass="7234">MKKNHNCTDADLQNFIDFKQEVEVWIAGELDGVGEVIGYTENTVKMKDGLYLRGNCYFKVKNC</sequence>
<accession>A0AA96RG90</accession>
<dbReference type="EMBL" id="CP130318">
    <property type="protein sequence ID" value="WNQ12073.1"/>
    <property type="molecule type" value="Genomic_DNA"/>
</dbReference>
<dbReference type="RefSeq" id="WP_315605850.1">
    <property type="nucleotide sequence ID" value="NZ_CP130318.1"/>
</dbReference>
<evidence type="ECO:0000313" key="1">
    <source>
        <dbReference type="EMBL" id="WNQ12073.1"/>
    </source>
</evidence>
<protein>
    <submittedName>
        <fullName evidence="1">Uncharacterized protein</fullName>
    </submittedName>
</protein>